<evidence type="ECO:0000313" key="1">
    <source>
        <dbReference type="EMBL" id="KAJ9057392.1"/>
    </source>
</evidence>
<proteinExistence type="predicted"/>
<organism evidence="1 2">
    <name type="scientific">Entomophthora muscae</name>
    <dbReference type="NCBI Taxonomy" id="34485"/>
    <lineage>
        <taxon>Eukaryota</taxon>
        <taxon>Fungi</taxon>
        <taxon>Fungi incertae sedis</taxon>
        <taxon>Zoopagomycota</taxon>
        <taxon>Entomophthoromycotina</taxon>
        <taxon>Entomophthoromycetes</taxon>
        <taxon>Entomophthorales</taxon>
        <taxon>Entomophthoraceae</taxon>
        <taxon>Entomophthora</taxon>
    </lineage>
</organism>
<sequence>MVRRNRAALLGNNLPQLQNMIKRDLESYKEEFLQQYRHFESSLSLFEMKPNEENAEFGDQVTFLSQVVKLYPEQAKGFPTIIIDLLSRFHMVMDPDLRKSLVQALILLKNKGVIASLDFLSLFFTLFRCQDKLLRVMLYNFIVNDIKEANSKMKNNRLNATLQNYLFTIMNKAQEKSGDAGTGLVGSENIVAAKKSLQVCIELYEKNVWNDAKTVNIIAEASLSPISKIAVPAAVFFLGTNAKKDDDESDDDLPDIRQLDHQNQINKKTKSRARKRDRAIASLKKRNTKASKAEVFNFSALHLINDPQVYAEKLFSRLLKAKTENFEVKLVLMKLIARVVGIHKVLLFKFYPHLISYLQPQQREVTQILALTAQACHEMVPPEDLEPIMMAIANKFVTDTMSNEVISVGLNALREISARTPLAMNATLLQDLTQYKKNRDKSVVMAARSLISLFREIDPSLLARKDRGRSATMAGISGIAPKPLKYGEVRIIDSIQGTELLDPNYIPVDTNEDEGSEDESDVEELEGDEEEVEVDSDPEEEDDEEDDDEEEEESVEEEETSKEKKAQVASKPRVETLRILTDQDFKLIKKRQREIALENIAPTSGTKRKQMASNESDSESEESDTNPEIVDEGAITKFRKRHKQDYQERLESIQAGREGRAKYGSTFNKKTDKHSTSNLQKKKTKNFKMMSHKRSVRLKSKMSLRDKQMKLRKNIEKQKKFQR</sequence>
<accession>A0ACC2S595</accession>
<dbReference type="Proteomes" id="UP001165960">
    <property type="component" value="Unassembled WGS sequence"/>
</dbReference>
<name>A0ACC2S595_9FUNG</name>
<protein>
    <submittedName>
        <fullName evidence="1">Severe Depolymerization of Actin</fullName>
    </submittedName>
</protein>
<reference evidence="1" key="1">
    <citation type="submission" date="2022-04" db="EMBL/GenBank/DDBJ databases">
        <title>Genome of the entomopathogenic fungus Entomophthora muscae.</title>
        <authorList>
            <person name="Elya C."/>
            <person name="Lovett B.R."/>
            <person name="Lee E."/>
            <person name="Macias A.M."/>
            <person name="Hajek A.E."/>
            <person name="De Bivort B.L."/>
            <person name="Kasson M.T."/>
            <person name="De Fine Licht H.H."/>
            <person name="Stajich J.E."/>
        </authorList>
    </citation>
    <scope>NUCLEOTIDE SEQUENCE</scope>
    <source>
        <strain evidence="1">Berkeley</strain>
    </source>
</reference>
<gene>
    <name evidence="1" type="primary">SDA1_2</name>
    <name evidence="1" type="ORF">DSO57_1023051</name>
</gene>
<evidence type="ECO:0000313" key="2">
    <source>
        <dbReference type="Proteomes" id="UP001165960"/>
    </source>
</evidence>
<comment type="caution">
    <text evidence="1">The sequence shown here is derived from an EMBL/GenBank/DDBJ whole genome shotgun (WGS) entry which is preliminary data.</text>
</comment>
<dbReference type="EMBL" id="QTSX02005798">
    <property type="protein sequence ID" value="KAJ9057392.1"/>
    <property type="molecule type" value="Genomic_DNA"/>
</dbReference>
<keyword evidence="2" id="KW-1185">Reference proteome</keyword>